<name>A0ABX6P135_9BURK</name>
<dbReference type="SUPFAM" id="SSF48264">
    <property type="entry name" value="Cytochrome P450"/>
    <property type="match status" value="1"/>
</dbReference>
<accession>A0ABX6P135</accession>
<comment type="similarity">
    <text evidence="1">Belongs to the cytochrome P450 family.</text>
</comment>
<proteinExistence type="inferred from homology"/>
<dbReference type="PANTHER" id="PTHR46696">
    <property type="entry name" value="P450, PUTATIVE (EUROFUNG)-RELATED"/>
    <property type="match status" value="1"/>
</dbReference>
<organism evidence="2 3">
    <name type="scientific">Ramlibacter terrae</name>
    <dbReference type="NCBI Taxonomy" id="2732511"/>
    <lineage>
        <taxon>Bacteria</taxon>
        <taxon>Pseudomonadati</taxon>
        <taxon>Pseudomonadota</taxon>
        <taxon>Betaproteobacteria</taxon>
        <taxon>Burkholderiales</taxon>
        <taxon>Comamonadaceae</taxon>
        <taxon>Ramlibacter</taxon>
    </lineage>
</organism>
<dbReference type="Proteomes" id="UP000500826">
    <property type="component" value="Chromosome"/>
</dbReference>
<sequence length="123" mass="13959">MLGELRSSEPVFFSPAVGSWIVTRHETIKAVLRDRQRFSASIASDPLTPLCPHARQLATDAKFHVPPLLVNNDPPTHERYRAFFGAPLSRQRLLSLRPFVERVVDEHRTGWPRAQNPPTSSPR</sequence>
<keyword evidence="3" id="KW-1185">Reference proteome</keyword>
<evidence type="ECO:0008006" key="4">
    <source>
        <dbReference type="Google" id="ProtNLM"/>
    </source>
</evidence>
<gene>
    <name evidence="2" type="ORF">HK414_06465</name>
</gene>
<evidence type="ECO:0000313" key="3">
    <source>
        <dbReference type="Proteomes" id="UP000500826"/>
    </source>
</evidence>
<dbReference type="EMBL" id="CP053418">
    <property type="protein sequence ID" value="QJW83778.1"/>
    <property type="molecule type" value="Genomic_DNA"/>
</dbReference>
<dbReference type="PANTHER" id="PTHR46696:SF6">
    <property type="entry name" value="P450, PUTATIVE (EUROFUNG)-RELATED"/>
    <property type="match status" value="1"/>
</dbReference>
<dbReference type="Gene3D" id="1.10.630.10">
    <property type="entry name" value="Cytochrome P450"/>
    <property type="match status" value="1"/>
</dbReference>
<protein>
    <recommendedName>
        <fullName evidence="4">Cytochrome P450</fullName>
    </recommendedName>
</protein>
<evidence type="ECO:0000256" key="1">
    <source>
        <dbReference type="ARBA" id="ARBA00010617"/>
    </source>
</evidence>
<dbReference type="InterPro" id="IPR036396">
    <property type="entry name" value="Cyt_P450_sf"/>
</dbReference>
<reference evidence="2 3" key="1">
    <citation type="submission" date="2020-05" db="EMBL/GenBank/DDBJ databases">
        <title>Ramlibacter rhizophilus sp. nov., isolated from rhizosphere soil of national flower Mugunghwa from South Korea.</title>
        <authorList>
            <person name="Zheng-Fei Y."/>
            <person name="Huan T."/>
        </authorList>
    </citation>
    <scope>NUCLEOTIDE SEQUENCE [LARGE SCALE GENOMIC DNA]</scope>
    <source>
        <strain evidence="2 3">H242</strain>
    </source>
</reference>
<evidence type="ECO:0000313" key="2">
    <source>
        <dbReference type="EMBL" id="QJW83778.1"/>
    </source>
</evidence>